<dbReference type="GO" id="GO:0005737">
    <property type="term" value="C:cytoplasm"/>
    <property type="evidence" value="ECO:0007669"/>
    <property type="project" value="UniProtKB-ARBA"/>
</dbReference>
<keyword evidence="6" id="KW-1185">Reference proteome</keyword>
<dbReference type="GO" id="GO:0070273">
    <property type="term" value="F:phosphatidylinositol-4-phosphate binding"/>
    <property type="evidence" value="ECO:0007669"/>
    <property type="project" value="InterPro"/>
</dbReference>
<keyword evidence="2" id="KW-0333">Golgi apparatus</keyword>
<evidence type="ECO:0000313" key="5">
    <source>
        <dbReference type="EMBL" id="MBB3898141.1"/>
    </source>
</evidence>
<protein>
    <recommendedName>
        <fullName evidence="7">Golgi phosphoprotein 3 (GPP34)</fullName>
    </recommendedName>
</protein>
<dbReference type="Proteomes" id="UP000553193">
    <property type="component" value="Unassembled WGS sequence"/>
</dbReference>
<dbReference type="Pfam" id="PF05719">
    <property type="entry name" value="GPP34"/>
    <property type="match status" value="1"/>
</dbReference>
<sequence length="213" mass="23184">MSQALSLPEEIVLLTLDDATGRPVGRQGPAGGLALAGALMMELALAGRIDTDRDRLEVLSTEPLGDAALDGALARIAQVEDSRGALMLLAREEAALRATILARLEEQGLLRRVDGRVLLIFPERRWLKPEDRPEPREVRARLLRAIETDDIPEPREALLLGLARATALLPLLLPAELLAIRQERVAFLAGLEALNRSLAQAVGDLYSIRMRSG</sequence>
<dbReference type="InterPro" id="IPR038261">
    <property type="entry name" value="GPP34-like_sf"/>
</dbReference>
<gene>
    <name evidence="5" type="ORF">GGQ83_001578</name>
</gene>
<dbReference type="RefSeq" id="WP_184383230.1">
    <property type="nucleotide sequence ID" value="NZ_JACIDJ010000002.1"/>
</dbReference>
<keyword evidence="3" id="KW-0446">Lipid-binding</keyword>
<dbReference type="EMBL" id="JACIDJ010000002">
    <property type="protein sequence ID" value="MBB3898141.1"/>
    <property type="molecule type" value="Genomic_DNA"/>
</dbReference>
<comment type="caution">
    <text evidence="5">The sequence shown here is derived from an EMBL/GenBank/DDBJ whole genome shotgun (WGS) entry which is preliminary data.</text>
</comment>
<reference evidence="5 6" key="1">
    <citation type="submission" date="2020-08" db="EMBL/GenBank/DDBJ databases">
        <title>Genomic Encyclopedia of Type Strains, Phase IV (KMG-IV): sequencing the most valuable type-strain genomes for metagenomic binning, comparative biology and taxonomic classification.</title>
        <authorList>
            <person name="Goeker M."/>
        </authorList>
    </citation>
    <scope>NUCLEOTIDE SEQUENCE [LARGE SCALE GENOMIC DNA]</scope>
    <source>
        <strain evidence="5 6">DSM 19979</strain>
    </source>
</reference>
<evidence type="ECO:0000256" key="2">
    <source>
        <dbReference type="ARBA" id="ARBA00023034"/>
    </source>
</evidence>
<evidence type="ECO:0000256" key="3">
    <source>
        <dbReference type="ARBA" id="ARBA00023121"/>
    </source>
</evidence>
<evidence type="ECO:0000256" key="1">
    <source>
        <dbReference type="ARBA" id="ARBA00004255"/>
    </source>
</evidence>
<accession>A0A840AAE3</accession>
<keyword evidence="4" id="KW-0472">Membrane</keyword>
<dbReference type="GO" id="GO:0012505">
    <property type="term" value="C:endomembrane system"/>
    <property type="evidence" value="ECO:0007669"/>
    <property type="project" value="UniProtKB-ARBA"/>
</dbReference>
<organism evidence="5 6">
    <name type="scientific">Roseococcus suduntuyensis</name>
    <dbReference type="NCBI Taxonomy" id="455361"/>
    <lineage>
        <taxon>Bacteria</taxon>
        <taxon>Pseudomonadati</taxon>
        <taxon>Pseudomonadota</taxon>
        <taxon>Alphaproteobacteria</taxon>
        <taxon>Acetobacterales</taxon>
        <taxon>Roseomonadaceae</taxon>
        <taxon>Roseococcus</taxon>
    </lineage>
</organism>
<name>A0A840AAE3_9PROT</name>
<dbReference type="Gene3D" id="1.10.3630.10">
    <property type="entry name" value="yeast vps74-n-term truncation variant domain like"/>
    <property type="match status" value="1"/>
</dbReference>
<dbReference type="InterPro" id="IPR008628">
    <property type="entry name" value="GPP34-like"/>
</dbReference>
<evidence type="ECO:0000256" key="4">
    <source>
        <dbReference type="ARBA" id="ARBA00023136"/>
    </source>
</evidence>
<evidence type="ECO:0000313" key="6">
    <source>
        <dbReference type="Proteomes" id="UP000553193"/>
    </source>
</evidence>
<evidence type="ECO:0008006" key="7">
    <source>
        <dbReference type="Google" id="ProtNLM"/>
    </source>
</evidence>
<dbReference type="AlphaFoldDB" id="A0A840AAE3"/>
<comment type="subcellular location">
    <subcellularLocation>
        <location evidence="1">Golgi apparatus membrane</location>
        <topology evidence="1">Peripheral membrane protein</topology>
        <orientation evidence="1">Cytoplasmic side</orientation>
    </subcellularLocation>
</comment>
<proteinExistence type="predicted"/>